<organism evidence="1 3">
    <name type="scientific">Medicago truncatula</name>
    <name type="common">Barrel medic</name>
    <name type="synonym">Medicago tribuloides</name>
    <dbReference type="NCBI Taxonomy" id="3880"/>
    <lineage>
        <taxon>Eukaryota</taxon>
        <taxon>Viridiplantae</taxon>
        <taxon>Streptophyta</taxon>
        <taxon>Embryophyta</taxon>
        <taxon>Tracheophyta</taxon>
        <taxon>Spermatophyta</taxon>
        <taxon>Magnoliopsida</taxon>
        <taxon>eudicotyledons</taxon>
        <taxon>Gunneridae</taxon>
        <taxon>Pentapetalae</taxon>
        <taxon>rosids</taxon>
        <taxon>fabids</taxon>
        <taxon>Fabales</taxon>
        <taxon>Fabaceae</taxon>
        <taxon>Papilionoideae</taxon>
        <taxon>50 kb inversion clade</taxon>
        <taxon>NPAAA clade</taxon>
        <taxon>Hologalegina</taxon>
        <taxon>IRL clade</taxon>
        <taxon>Trifolieae</taxon>
        <taxon>Medicago</taxon>
    </lineage>
</organism>
<gene>
    <name evidence="1" type="ordered locus">MTR_8g079130</name>
</gene>
<proteinExistence type="predicted"/>
<dbReference type="EnsemblPlants" id="KEH20490">
    <property type="protein sequence ID" value="KEH20490"/>
    <property type="gene ID" value="MTR_8g079130"/>
</dbReference>
<dbReference type="EMBL" id="CM001224">
    <property type="protein sequence ID" value="KEH20490.1"/>
    <property type="molecule type" value="Genomic_DNA"/>
</dbReference>
<evidence type="ECO:0000313" key="3">
    <source>
        <dbReference type="Proteomes" id="UP000002051"/>
    </source>
</evidence>
<name>A0A072U3S7_MEDTR</name>
<accession>A0A072U3S7</accession>
<reference evidence="2" key="3">
    <citation type="submission" date="2015-04" db="UniProtKB">
        <authorList>
            <consortium name="EnsemblPlants"/>
        </authorList>
    </citation>
    <scope>IDENTIFICATION</scope>
    <source>
        <strain evidence="2">cv. Jemalong A17</strain>
    </source>
</reference>
<dbReference type="Proteomes" id="UP000002051">
    <property type="component" value="Chromosome 8"/>
</dbReference>
<dbReference type="HOGENOM" id="CLU_2501398_0_0_1"/>
<reference evidence="1 3" key="2">
    <citation type="journal article" date="2014" name="BMC Genomics">
        <title>An improved genome release (version Mt4.0) for the model legume Medicago truncatula.</title>
        <authorList>
            <person name="Tang H."/>
            <person name="Krishnakumar V."/>
            <person name="Bidwell S."/>
            <person name="Rosen B."/>
            <person name="Chan A."/>
            <person name="Zhou S."/>
            <person name="Gentzbittel L."/>
            <person name="Childs K.L."/>
            <person name="Yandell M."/>
            <person name="Gundlach H."/>
            <person name="Mayer K.F."/>
            <person name="Schwartz D.C."/>
            <person name="Town C.D."/>
        </authorList>
    </citation>
    <scope>GENOME REANNOTATION</scope>
    <source>
        <strain evidence="1">A17</strain>
        <strain evidence="2 3">cv. Jemalong A17</strain>
    </source>
</reference>
<dbReference type="AlphaFoldDB" id="A0A072U3S7"/>
<reference evidence="1 3" key="1">
    <citation type="journal article" date="2011" name="Nature">
        <title>The Medicago genome provides insight into the evolution of rhizobial symbioses.</title>
        <authorList>
            <person name="Young N.D."/>
            <person name="Debelle F."/>
            <person name="Oldroyd G.E."/>
            <person name="Geurts R."/>
            <person name="Cannon S.B."/>
            <person name="Udvardi M.K."/>
            <person name="Benedito V.A."/>
            <person name="Mayer K.F."/>
            <person name="Gouzy J."/>
            <person name="Schoof H."/>
            <person name="Van de Peer Y."/>
            <person name="Proost S."/>
            <person name="Cook D.R."/>
            <person name="Meyers B.C."/>
            <person name="Spannagl M."/>
            <person name="Cheung F."/>
            <person name="De Mita S."/>
            <person name="Krishnakumar V."/>
            <person name="Gundlach H."/>
            <person name="Zhou S."/>
            <person name="Mudge J."/>
            <person name="Bharti A.K."/>
            <person name="Murray J.D."/>
            <person name="Naoumkina M.A."/>
            <person name="Rosen B."/>
            <person name="Silverstein K.A."/>
            <person name="Tang H."/>
            <person name="Rombauts S."/>
            <person name="Zhao P.X."/>
            <person name="Zhou P."/>
            <person name="Barbe V."/>
            <person name="Bardou P."/>
            <person name="Bechner M."/>
            <person name="Bellec A."/>
            <person name="Berger A."/>
            <person name="Berges H."/>
            <person name="Bidwell S."/>
            <person name="Bisseling T."/>
            <person name="Choisne N."/>
            <person name="Couloux A."/>
            <person name="Denny R."/>
            <person name="Deshpande S."/>
            <person name="Dai X."/>
            <person name="Doyle J.J."/>
            <person name="Dudez A.M."/>
            <person name="Farmer A.D."/>
            <person name="Fouteau S."/>
            <person name="Franken C."/>
            <person name="Gibelin C."/>
            <person name="Gish J."/>
            <person name="Goldstein S."/>
            <person name="Gonzalez A.J."/>
            <person name="Green P.J."/>
            <person name="Hallab A."/>
            <person name="Hartog M."/>
            <person name="Hua A."/>
            <person name="Humphray S.J."/>
            <person name="Jeong D.H."/>
            <person name="Jing Y."/>
            <person name="Jocker A."/>
            <person name="Kenton S.M."/>
            <person name="Kim D.J."/>
            <person name="Klee K."/>
            <person name="Lai H."/>
            <person name="Lang C."/>
            <person name="Lin S."/>
            <person name="Macmil S.L."/>
            <person name="Magdelenat G."/>
            <person name="Matthews L."/>
            <person name="McCorrison J."/>
            <person name="Monaghan E.L."/>
            <person name="Mun J.H."/>
            <person name="Najar F.Z."/>
            <person name="Nicholson C."/>
            <person name="Noirot C."/>
            <person name="O'Bleness M."/>
            <person name="Paule C.R."/>
            <person name="Poulain J."/>
            <person name="Prion F."/>
            <person name="Qin B."/>
            <person name="Qu C."/>
            <person name="Retzel E.F."/>
            <person name="Riddle C."/>
            <person name="Sallet E."/>
            <person name="Samain S."/>
            <person name="Samson N."/>
            <person name="Sanders I."/>
            <person name="Saurat O."/>
            <person name="Scarpelli C."/>
            <person name="Schiex T."/>
            <person name="Segurens B."/>
            <person name="Severin A.J."/>
            <person name="Sherrier D.J."/>
            <person name="Shi R."/>
            <person name="Sims S."/>
            <person name="Singer S.R."/>
            <person name="Sinharoy S."/>
            <person name="Sterck L."/>
            <person name="Viollet A."/>
            <person name="Wang B.B."/>
            <person name="Wang K."/>
            <person name="Wang M."/>
            <person name="Wang X."/>
            <person name="Warfsmann J."/>
            <person name="Weissenbach J."/>
            <person name="White D.D."/>
            <person name="White J.D."/>
            <person name="Wiley G.B."/>
            <person name="Wincker P."/>
            <person name="Xing Y."/>
            <person name="Yang L."/>
            <person name="Yao Z."/>
            <person name="Ying F."/>
            <person name="Zhai J."/>
            <person name="Zhou L."/>
            <person name="Zuber A."/>
            <person name="Denarie J."/>
            <person name="Dixon R.A."/>
            <person name="May G.D."/>
            <person name="Schwartz D.C."/>
            <person name="Rogers J."/>
            <person name="Quetier F."/>
            <person name="Town C.D."/>
            <person name="Roe B.A."/>
        </authorList>
    </citation>
    <scope>NUCLEOTIDE SEQUENCE [LARGE SCALE GENOMIC DNA]</scope>
    <source>
        <strain evidence="1">A17</strain>
        <strain evidence="2 3">cv. Jemalong A17</strain>
    </source>
</reference>
<protein>
    <submittedName>
        <fullName evidence="1 2">Uncharacterized protein</fullName>
    </submittedName>
</protein>
<keyword evidence="3" id="KW-1185">Reference proteome</keyword>
<evidence type="ECO:0000313" key="2">
    <source>
        <dbReference type="EnsemblPlants" id="KEH20490"/>
    </source>
</evidence>
<evidence type="ECO:0000313" key="1">
    <source>
        <dbReference type="EMBL" id="KEH20490.1"/>
    </source>
</evidence>
<dbReference type="PaxDb" id="3880-AES82630"/>
<sequence>MSIKSIPPLSWSVNGGVARRQRNWIDTESEEQVQSNVASVETVVENVTTEVQQEDVVRVPNPNYGSSASTQLQYMEFIPTPGFPKE</sequence>